<accession>A0A0D2BAE0</accession>
<dbReference type="Proteomes" id="UP000053328">
    <property type="component" value="Unassembled WGS sequence"/>
</dbReference>
<dbReference type="EMBL" id="KN847495">
    <property type="protein sequence ID" value="KIW15510.1"/>
    <property type="molecule type" value="Genomic_DNA"/>
</dbReference>
<dbReference type="OrthoDB" id="4115504at2759"/>
<evidence type="ECO:0000313" key="2">
    <source>
        <dbReference type="EMBL" id="KIW15510.1"/>
    </source>
</evidence>
<keyword evidence="1" id="KW-0472">Membrane</keyword>
<dbReference type="GeneID" id="27332639"/>
<organism evidence="2 3">
    <name type="scientific">Exophiala spinifera</name>
    <dbReference type="NCBI Taxonomy" id="91928"/>
    <lineage>
        <taxon>Eukaryota</taxon>
        <taxon>Fungi</taxon>
        <taxon>Dikarya</taxon>
        <taxon>Ascomycota</taxon>
        <taxon>Pezizomycotina</taxon>
        <taxon>Eurotiomycetes</taxon>
        <taxon>Chaetothyriomycetidae</taxon>
        <taxon>Chaetothyriales</taxon>
        <taxon>Herpotrichiellaceae</taxon>
        <taxon>Exophiala</taxon>
    </lineage>
</organism>
<evidence type="ECO:0000313" key="3">
    <source>
        <dbReference type="Proteomes" id="UP000053328"/>
    </source>
</evidence>
<dbReference type="AlphaFoldDB" id="A0A0D2BAE0"/>
<proteinExistence type="predicted"/>
<evidence type="ECO:0000256" key="1">
    <source>
        <dbReference type="SAM" id="Phobius"/>
    </source>
</evidence>
<dbReference type="RefSeq" id="XP_016235726.1">
    <property type="nucleotide sequence ID" value="XM_016379899.1"/>
</dbReference>
<dbReference type="VEuPathDB" id="FungiDB:PV08_05556"/>
<keyword evidence="1" id="KW-0812">Transmembrane</keyword>
<reference evidence="2 3" key="1">
    <citation type="submission" date="2015-01" db="EMBL/GenBank/DDBJ databases">
        <title>The Genome Sequence of Exophiala spinifera CBS89968.</title>
        <authorList>
            <consortium name="The Broad Institute Genomics Platform"/>
            <person name="Cuomo C."/>
            <person name="de Hoog S."/>
            <person name="Gorbushina A."/>
            <person name="Stielow B."/>
            <person name="Teixiera M."/>
            <person name="Abouelleil A."/>
            <person name="Chapman S.B."/>
            <person name="Priest M."/>
            <person name="Young S.K."/>
            <person name="Wortman J."/>
            <person name="Nusbaum C."/>
            <person name="Birren B."/>
        </authorList>
    </citation>
    <scope>NUCLEOTIDE SEQUENCE [LARGE SCALE GENOMIC DNA]</scope>
    <source>
        <strain evidence="2 3">CBS 89968</strain>
    </source>
</reference>
<name>A0A0D2BAE0_9EURO</name>
<protein>
    <submittedName>
        <fullName evidence="2">Uncharacterized protein</fullName>
    </submittedName>
</protein>
<keyword evidence="1" id="KW-1133">Transmembrane helix</keyword>
<feature type="transmembrane region" description="Helical" evidence="1">
    <location>
        <begin position="36"/>
        <end position="58"/>
    </location>
</feature>
<keyword evidence="3" id="KW-1185">Reference proteome</keyword>
<sequence>MAPIPLIDVLARDIEVSDSTPLLQHLQTRDLPPQEFVGTLIALFVLASLVFVAFTLVVGKVWSLIIQRYGRGESARSKQSDLAAQNNIVIWSTHMGDDDLRSHFAAPSRLSRLFSIGSLSSEYGRCPLDQSVSPATGDHSPAQLVDEKKTEKGIVEVVEIPEPDDLNSEKTATEKMSLTKAKARSARKSYRLRCAKSLENIRRVSISLKELVARKDSMPVYYKRLYDEED</sequence>
<gene>
    <name evidence="2" type="ORF">PV08_05556</name>
</gene>
<dbReference type="HOGENOM" id="CLU_1189781_0_0_1"/>